<organism evidence="1 2">
    <name type="scientific">Vaccinium darrowii</name>
    <dbReference type="NCBI Taxonomy" id="229202"/>
    <lineage>
        <taxon>Eukaryota</taxon>
        <taxon>Viridiplantae</taxon>
        <taxon>Streptophyta</taxon>
        <taxon>Embryophyta</taxon>
        <taxon>Tracheophyta</taxon>
        <taxon>Spermatophyta</taxon>
        <taxon>Magnoliopsida</taxon>
        <taxon>eudicotyledons</taxon>
        <taxon>Gunneridae</taxon>
        <taxon>Pentapetalae</taxon>
        <taxon>asterids</taxon>
        <taxon>Ericales</taxon>
        <taxon>Ericaceae</taxon>
        <taxon>Vaccinioideae</taxon>
        <taxon>Vaccinieae</taxon>
        <taxon>Vaccinium</taxon>
    </lineage>
</organism>
<protein>
    <submittedName>
        <fullName evidence="1">Uncharacterized protein</fullName>
    </submittedName>
</protein>
<proteinExistence type="predicted"/>
<accession>A0ACB7XAI1</accession>
<evidence type="ECO:0000313" key="1">
    <source>
        <dbReference type="EMBL" id="KAH7837782.1"/>
    </source>
</evidence>
<name>A0ACB7XAI1_9ERIC</name>
<evidence type="ECO:0000313" key="2">
    <source>
        <dbReference type="Proteomes" id="UP000828048"/>
    </source>
</evidence>
<sequence>MGFDNECIVNIQSLAGEYFCPVCRLLVYPNEALQSQCTHLYCKPCLTYVVGTTRACPYDGYLVTEADSKPLIESNKSLAETIGKIAVHCLYHRSGCPWQGPLSECSSHCSGCAFGNSPVVCNRCAIQIVHRQVQEHAQICPGVLSQTQQAVGVQDATAPATSSNPQQTQTANQPGAPNSQAQTSQTVAASSSGQIPSTQALVSSQAIAVAPAPVPTQEQLYQQQYQQYYQQYPGFDPYQQAYQHYYQQQAVQQYQQHPPHVPVQHQSQVYPQPQAQVQPQPHSQNQSHPPHAQPQPIQHVQAPVTAQTSVNPPHQVHAAVQHPTQMQSQAHPQVQTQPQSQPYAGSQAHSQPHPIQPHSQQPMQMPQYQQPQSQFQNPQQQIPPQPQHQTLPHPQPQPQPQAHLQAPQQAPLPQPHSQLQPPPLPNQPPAVNAPPQAQYVQAHAVTGNQSYPQPQGHQQMQLGVQQPPHMHVQSGPIPQHLVQMPGQFPQPPQMRPAQSHTPVPNQQRPVLLPPQGQFPNVPLVQQPIHPLVQPSSHPGQRPVVQPTQYQNQMPQPHVQHQQTFPVQTSAPVQNQLHPHGHLVQQQQFMQAQMRPHGPPHSMQQNSGAYMSLQHNVVPSHGLPPHQSQNYAARPVMPNGTQAQVFPQTPAFAGSAQVRPMQFTGNQTMTNQNYGPRTNNQMHVVSEQHFQSGLTSQPTGAERQGDHMHGKSLADQNNGSPSHRTAQNEPNGLVSGSSIGALSVEVKNLKSETDLQKPISGDEDNKIHVDVHGKDSGSDLHAAGNGSSEPANKHMVKTEGDKSRLESSPGIKSVENAATDHNDATDGSRRGEHSKGDNTSLLQPEALKDHTAKLQKDAVDAGMQEPGGATGGDRLQHGSLERNSSQSHGPVPGKGFMPPPHPFPPIEQGRQQHMAMHYGSSNHQQAAPLPAPPSRVEVQGQPPNFLRPQGPGHLPTLGGIPGPSSAAFGQVPSHFGPPERPFEPPYNQSHAPPPHAGFPRMSQGEPSGSFNSPGGVMGRAPPHGTEGQIGQQPPISTIGSENFPKHRPHYLDGGQPDSHLIGSSDRAPFGQSHGIESSAVRMKEGAGIDSSATVGFHGERFKRPTEEGFSRFPTEPYWRNDRVEFAEDLKQFPRHPRFDAEPPSKFGNYHSSSRFNDRDPLVKAPHGGNYDAGLQLDPGAGGPRFLPPYRPGGPNDAIPVGPDGNIGRADSAHPDFLGPISGFGRHHMDRPAPRSPGREYPGFPPRDFGGLSGFPRNQSGLDGIDGPRSFGGGPRPFNFPSDPAGDSFHENRFPLLPGHLRRGEFDGPDMLPSHLRRGEFLGPRNLPGHSRFGEPDGFGGFTGPSRMGELDGPGHFPRHQAFGEPFGSSKTGHPRLGEPGFRSSYSATGGMDPFEHSRKRKSSSMGWCRICRVDCETVEGLDLHSQTREHQKMAMDMVLTIKQQNKKRQKTSHDKSSAEEPSKSRGSGNEARGNKP</sequence>
<reference evidence="1 2" key="1">
    <citation type="journal article" date="2021" name="Hortic Res">
        <title>High-quality reference genome and annotation aids understanding of berry development for evergreen blueberry (Vaccinium darrowii).</title>
        <authorList>
            <person name="Yu J."/>
            <person name="Hulse-Kemp A.M."/>
            <person name="Babiker E."/>
            <person name="Staton M."/>
        </authorList>
    </citation>
    <scope>NUCLEOTIDE SEQUENCE [LARGE SCALE GENOMIC DNA]</scope>
    <source>
        <strain evidence="2">cv. NJ 8807/NJ 8810</strain>
        <tissue evidence="1">Young leaf</tissue>
    </source>
</reference>
<dbReference type="EMBL" id="CM037156">
    <property type="protein sequence ID" value="KAH7837782.1"/>
    <property type="molecule type" value="Genomic_DNA"/>
</dbReference>
<keyword evidence="2" id="KW-1185">Reference proteome</keyword>
<dbReference type="Proteomes" id="UP000828048">
    <property type="component" value="Chromosome 6"/>
</dbReference>
<gene>
    <name evidence="1" type="ORF">Vadar_017929</name>
</gene>
<comment type="caution">
    <text evidence="1">The sequence shown here is derived from an EMBL/GenBank/DDBJ whole genome shotgun (WGS) entry which is preliminary data.</text>
</comment>